<keyword evidence="2" id="KW-0547">Nucleotide-binding</keyword>
<dbReference type="Gene3D" id="3.30.260.10">
    <property type="entry name" value="TCP-1-like chaperonin intermediate domain"/>
    <property type="match status" value="1"/>
</dbReference>
<dbReference type="Gene3D" id="3.50.7.10">
    <property type="entry name" value="GroEL"/>
    <property type="match status" value="1"/>
</dbReference>
<keyword evidence="8" id="KW-1185">Reference proteome</keyword>
<dbReference type="OrthoDB" id="1733909at2759"/>
<dbReference type="AlphaFoldDB" id="B0F464"/>
<evidence type="ECO:0000256" key="3">
    <source>
        <dbReference type="ARBA" id="ARBA00022840"/>
    </source>
</evidence>
<dbReference type="CDD" id="cd03344">
    <property type="entry name" value="GroEL"/>
    <property type="match status" value="1"/>
</dbReference>
<gene>
    <name evidence="7" type="ORF">PAPYR_10635</name>
</gene>
<dbReference type="PANTHER" id="PTHR45633">
    <property type="entry name" value="60 KDA HEAT SHOCK PROTEIN, MITOCHONDRIAL"/>
    <property type="match status" value="1"/>
</dbReference>
<dbReference type="PRINTS" id="PR00298">
    <property type="entry name" value="CHAPERONIN60"/>
</dbReference>
<accession>B0F464</accession>
<sequence>MQALFSTAAPALVRLASSAKEIKFGDEGRAAILKGVDTLAKAVATTLGPKGRTVLIDDEFEPRITKDGVTVARSIDFRDRYMNVGANLVKNVAIKTNEEAGDGTTTATVLAHSIFKEGCKSVAAGMNPTDLKRGIDLAVDAVVTDLKKKAKQISTKEELKQVATISANGDTNIGEFIASAMERVGKEGIITVEEGKSTKDELQVVEGVKFDQGFASPFFVTDQHAMKMELDDPLILLCNKRLSRVQDVVGPMDYALNKMHRALVIVAEDIDGDALAVMAYNKIRNGARVCAIKAPGYGESRRAWLDDLALLGGGQVISEEAGQSLEHPEAALFASCRKVIATKDYTILQGGAGNQELVKRHCEGLKEQARNPELSEYDRDRLKQRVAKLTGGVAVLKVGGASEVEVGEKKDRVTDALNATKAAVEEGVLPGGGAALLHASKILPAMKAKLDVMDQRVGIQIIADSLKQPCRQICENAGVEGVMVVSRLMEEKDVNVGYDAHNGKYCQMIKHGIVDPLKVVRTALVDAASVASVMATSEAVVVEEKSPADKADKPAGLPKPF</sequence>
<dbReference type="NCBIfam" id="NF009489">
    <property type="entry name" value="PRK12851.1"/>
    <property type="match status" value="1"/>
</dbReference>
<dbReference type="SUPFAM" id="SSF48592">
    <property type="entry name" value="GroEL equatorial domain-like"/>
    <property type="match status" value="1"/>
</dbReference>
<organism evidence="6">
    <name type="scientific">Paratrimastix pyriformis</name>
    <dbReference type="NCBI Taxonomy" id="342808"/>
    <lineage>
        <taxon>Eukaryota</taxon>
        <taxon>Metamonada</taxon>
        <taxon>Preaxostyla</taxon>
        <taxon>Paratrimastigidae</taxon>
        <taxon>Paratrimastix</taxon>
    </lineage>
</organism>
<dbReference type="GO" id="GO:0042026">
    <property type="term" value="P:protein refolding"/>
    <property type="evidence" value="ECO:0007669"/>
    <property type="project" value="InterPro"/>
</dbReference>
<dbReference type="GO" id="GO:0005524">
    <property type="term" value="F:ATP binding"/>
    <property type="evidence" value="ECO:0007669"/>
    <property type="project" value="UniProtKB-KW"/>
</dbReference>
<dbReference type="InterPro" id="IPR001844">
    <property type="entry name" value="Cpn60/GroEL"/>
</dbReference>
<dbReference type="Pfam" id="PF00118">
    <property type="entry name" value="Cpn60_TCP1"/>
    <property type="match status" value="1"/>
</dbReference>
<dbReference type="NCBIfam" id="NF009488">
    <property type="entry name" value="PRK12850.1"/>
    <property type="match status" value="1"/>
</dbReference>
<comment type="similarity">
    <text evidence="1 5">Belongs to the chaperonin (HSP60) family.</text>
</comment>
<dbReference type="InterPro" id="IPR027413">
    <property type="entry name" value="GROEL-like_equatorial_sf"/>
</dbReference>
<dbReference type="InterPro" id="IPR027410">
    <property type="entry name" value="TCP-1-like_intermed_sf"/>
</dbReference>
<evidence type="ECO:0000256" key="4">
    <source>
        <dbReference type="ARBA" id="ARBA00023186"/>
    </source>
</evidence>
<evidence type="ECO:0000313" key="6">
    <source>
        <dbReference type="EMBL" id="ABW76102.1"/>
    </source>
</evidence>
<keyword evidence="4" id="KW-0143">Chaperone</keyword>
<evidence type="ECO:0000256" key="1">
    <source>
        <dbReference type="ARBA" id="ARBA00006607"/>
    </source>
</evidence>
<dbReference type="InterPro" id="IPR002423">
    <property type="entry name" value="Cpn60/GroEL/TCP-1"/>
</dbReference>
<dbReference type="SUPFAM" id="SSF54849">
    <property type="entry name" value="GroEL-intermediate domain like"/>
    <property type="match status" value="1"/>
</dbReference>
<proteinExistence type="evidence at transcript level"/>
<reference evidence="7" key="2">
    <citation type="journal article" date="2022" name="bioRxiv">
        <title>Genomics of Preaxostyla Flagellates Illuminates Evolutionary Transitions and the Path Towards Mitochondrial Loss.</title>
        <authorList>
            <person name="Novak L.V.F."/>
            <person name="Treitli S.C."/>
            <person name="Pyrih J."/>
            <person name="Halakuc P."/>
            <person name="Pipaliya S.V."/>
            <person name="Vacek V."/>
            <person name="Brzon O."/>
            <person name="Soukal P."/>
            <person name="Eme L."/>
            <person name="Dacks J.B."/>
            <person name="Karnkowska A."/>
            <person name="Elias M."/>
            <person name="Hampl V."/>
        </authorList>
    </citation>
    <scope>NUCLEOTIDE SEQUENCE</scope>
    <source>
        <strain evidence="7">RCP-MX</strain>
    </source>
</reference>
<evidence type="ECO:0000313" key="7">
    <source>
        <dbReference type="EMBL" id="KAJ4454615.1"/>
    </source>
</evidence>
<dbReference type="FunFam" id="3.50.7.10:FF:000001">
    <property type="entry name" value="60 kDa chaperonin"/>
    <property type="match status" value="1"/>
</dbReference>
<evidence type="ECO:0000256" key="5">
    <source>
        <dbReference type="RuleBase" id="RU000418"/>
    </source>
</evidence>
<dbReference type="NCBIfam" id="TIGR02348">
    <property type="entry name" value="GroEL"/>
    <property type="match status" value="1"/>
</dbReference>
<dbReference type="InterPro" id="IPR018370">
    <property type="entry name" value="Chaperonin_Cpn60_CS"/>
</dbReference>
<dbReference type="SUPFAM" id="SSF52029">
    <property type="entry name" value="GroEL apical domain-like"/>
    <property type="match status" value="1"/>
</dbReference>
<dbReference type="GO" id="GO:0140662">
    <property type="term" value="F:ATP-dependent protein folding chaperone"/>
    <property type="evidence" value="ECO:0007669"/>
    <property type="project" value="InterPro"/>
</dbReference>
<name>B0F464_9EUKA</name>
<dbReference type="PROSITE" id="PS00296">
    <property type="entry name" value="CHAPERONINS_CPN60"/>
    <property type="match status" value="1"/>
</dbReference>
<dbReference type="NCBIfam" id="NF000592">
    <property type="entry name" value="PRK00013.1"/>
    <property type="match status" value="1"/>
</dbReference>
<dbReference type="EMBL" id="EU086489">
    <property type="protein sequence ID" value="ABW76102.1"/>
    <property type="molecule type" value="mRNA"/>
</dbReference>
<dbReference type="Gene3D" id="1.10.560.10">
    <property type="entry name" value="GroEL-like equatorial domain"/>
    <property type="match status" value="1"/>
</dbReference>
<protein>
    <submittedName>
        <fullName evidence="6">Chaperonin 60</fullName>
    </submittedName>
    <submittedName>
        <fullName evidence="7">Chaperonin CPN60</fullName>
    </submittedName>
</protein>
<dbReference type="InterPro" id="IPR027409">
    <property type="entry name" value="GroEL-like_apical_dom_sf"/>
</dbReference>
<evidence type="ECO:0000256" key="2">
    <source>
        <dbReference type="ARBA" id="ARBA00022741"/>
    </source>
</evidence>
<evidence type="ECO:0000313" key="8">
    <source>
        <dbReference type="Proteomes" id="UP001141327"/>
    </source>
</evidence>
<dbReference type="Proteomes" id="UP001141327">
    <property type="component" value="Unassembled WGS sequence"/>
</dbReference>
<keyword evidence="3" id="KW-0067">ATP-binding</keyword>
<reference evidence="6" key="1">
    <citation type="journal article" date="2008" name="PLoS ONE">
        <title>Genetic Evidence for a Mitochondriate Ancestry in the 'Amitochondriate' Flagellate Trimastix pyriformis.</title>
        <authorList>
            <person name="Hampl V."/>
            <person name="Silberman J.D."/>
            <person name="Stechmann A."/>
            <person name="Diaz-Trivino S."/>
            <person name="Johnson P.J."/>
            <person name="Roger A.J."/>
        </authorList>
    </citation>
    <scope>NUCLEOTIDE SEQUENCE</scope>
</reference>
<dbReference type="NCBIfam" id="NF009487">
    <property type="entry name" value="PRK12849.1"/>
    <property type="match status" value="1"/>
</dbReference>
<dbReference type="EMBL" id="JAPMOS010000144">
    <property type="protein sequence ID" value="KAJ4454615.1"/>
    <property type="molecule type" value="Genomic_DNA"/>
</dbReference>